<feature type="compositionally biased region" description="Polar residues" evidence="2">
    <location>
        <begin position="978"/>
        <end position="992"/>
    </location>
</feature>
<feature type="compositionally biased region" description="Basic and acidic residues" evidence="2">
    <location>
        <begin position="8"/>
        <end position="27"/>
    </location>
</feature>
<reference evidence="3" key="1">
    <citation type="submission" date="2021-01" db="EMBL/GenBank/DDBJ databases">
        <authorList>
            <person name="Corre E."/>
            <person name="Pelletier E."/>
            <person name="Niang G."/>
            <person name="Scheremetjew M."/>
            <person name="Finn R."/>
            <person name="Kale V."/>
            <person name="Holt S."/>
            <person name="Cochrane G."/>
            <person name="Meng A."/>
            <person name="Brown T."/>
            <person name="Cohen L."/>
        </authorList>
    </citation>
    <scope>NUCLEOTIDE SEQUENCE</scope>
    <source>
        <strain evidence="3">CCMP127</strain>
    </source>
</reference>
<feature type="compositionally biased region" description="Basic residues" evidence="2">
    <location>
        <begin position="97"/>
        <end position="106"/>
    </location>
</feature>
<evidence type="ECO:0000313" key="3">
    <source>
        <dbReference type="EMBL" id="CAE0404981.1"/>
    </source>
</evidence>
<feature type="coiled-coil region" evidence="1">
    <location>
        <begin position="807"/>
        <end position="834"/>
    </location>
</feature>
<feature type="compositionally biased region" description="Polar residues" evidence="2">
    <location>
        <begin position="52"/>
        <end position="61"/>
    </location>
</feature>
<feature type="region of interest" description="Disordered" evidence="2">
    <location>
        <begin position="1"/>
        <end position="125"/>
    </location>
</feature>
<name>A0A7S3P4V1_9STRA</name>
<dbReference type="SMART" id="SM00671">
    <property type="entry name" value="SEL1"/>
    <property type="match status" value="1"/>
</dbReference>
<feature type="compositionally biased region" description="Basic residues" evidence="2">
    <location>
        <begin position="28"/>
        <end position="37"/>
    </location>
</feature>
<dbReference type="InterPro" id="IPR006597">
    <property type="entry name" value="Sel1-like"/>
</dbReference>
<proteinExistence type="predicted"/>
<feature type="region of interest" description="Disordered" evidence="2">
    <location>
        <begin position="558"/>
        <end position="599"/>
    </location>
</feature>
<dbReference type="SUPFAM" id="SSF81901">
    <property type="entry name" value="HCP-like"/>
    <property type="match status" value="1"/>
</dbReference>
<feature type="region of interest" description="Disordered" evidence="2">
    <location>
        <begin position="945"/>
        <end position="992"/>
    </location>
</feature>
<sequence length="1045" mass="116111">MNPFDCPHNNRNESREESQFDRLEGHHSVRYTCHHGTHGMDQGTAEMKAHPMSTSWSTDTMSIGLGTAAQSHHTSPCLPQATQNDRKRPAWVSPSGRRPKHSRNNAKRTPNSKRSQQGKKHPPSFALIQEWHVVLGDMNCREGRTTEATKMLREVKALFQGNPKKEWIPRAIALFQTRLGHRFNYKVAQGLEPVDQIGQVLWRCTKKGMDKIETPHMYGYDGDSQPLFGTVKEPLECLTFFLESGDSPTLPKELARHKRELAKLRQSDKCPPDELMEEFAEHIKFFEQRIKNAEKGNVVSEAFLKELNLIPSFRKVWDGLKTAKSHWSGMLPDALERPRDAEDSCQPTCGVPNNGSLVTYSPSQSQSPAMQALPDPSPMQTPQQSLGRHWIDESSDRNVLFHSNLSLCHDLSETWDIDVGALIQRFQQDLDPEIVCALLSEIRRGHWSSPAQANGLDPPGRTLASTNHRGIDPEPSYDFRAQRHEAQKPQSAYQDIGDTETTTAENGHVTGSSVLASERTRHTSSQNNLGSMYNYAQGVQQDHTKAEGWYHKAAEQGHDDIGESNHDSRSVELPDTPSDRIQSTDCKSHVDNHSTSSHGHIYQDFTTQSIPRGDSTVGEAQTSRASIREAETFGMYPSPEWNTIRGTVPFLDRGESWEVSVPTAVAVAVSEPDLDRGDSGEISIPTSVCFRAPTVLGGVQLNEASVVETLPPPLHANVISIGTVDSTAQEASSGIELGSDSQPVGEMQESSHGVHATRHGAYAMSECVVPAYVSQDQIILNHVKAPEWQVPPDMVPTLPDPKSWYSLEDLSMKLDKHRAMLTELKIERNRAEEGAMLSFECFLNFFQDQLELANSGNATAIKLLTDLSATTAMENQWSKIVIQHNTNESGVDVKDESLSSNTKAVLAITSFSGRDEETGERVVVASVSEVDADLVDDLYTVSESTEAEAVSAYAPESSPRTYLPASRPDSPHLRVGNPVSSESCSDTAANNQNDMDHLAKCSQTRRLGESNSHAEQSHERPRGSRLRRLFGRVWRRNVPRTRKFE</sequence>
<feature type="region of interest" description="Disordered" evidence="2">
    <location>
        <begin position="360"/>
        <end position="384"/>
    </location>
</feature>
<feature type="compositionally biased region" description="Polar residues" evidence="2">
    <location>
        <begin position="1005"/>
        <end position="1014"/>
    </location>
</feature>
<feature type="region of interest" description="Disordered" evidence="2">
    <location>
        <begin position="501"/>
        <end position="528"/>
    </location>
</feature>
<dbReference type="EMBL" id="HBIM01003555">
    <property type="protein sequence ID" value="CAE0404981.1"/>
    <property type="molecule type" value="Transcribed_RNA"/>
</dbReference>
<feature type="region of interest" description="Disordered" evidence="2">
    <location>
        <begin position="448"/>
        <end position="476"/>
    </location>
</feature>
<dbReference type="AlphaFoldDB" id="A0A7S3P4V1"/>
<keyword evidence="1" id="KW-0175">Coiled coil</keyword>
<evidence type="ECO:0000256" key="1">
    <source>
        <dbReference type="SAM" id="Coils"/>
    </source>
</evidence>
<organism evidence="3">
    <name type="scientific">Amphora coffeiformis</name>
    <dbReference type="NCBI Taxonomy" id="265554"/>
    <lineage>
        <taxon>Eukaryota</taxon>
        <taxon>Sar</taxon>
        <taxon>Stramenopiles</taxon>
        <taxon>Ochrophyta</taxon>
        <taxon>Bacillariophyta</taxon>
        <taxon>Bacillariophyceae</taxon>
        <taxon>Bacillariophycidae</taxon>
        <taxon>Thalassiophysales</taxon>
        <taxon>Catenulaceae</taxon>
        <taxon>Amphora</taxon>
    </lineage>
</organism>
<dbReference type="Gene3D" id="1.25.40.10">
    <property type="entry name" value="Tetratricopeptide repeat domain"/>
    <property type="match status" value="1"/>
</dbReference>
<dbReference type="InterPro" id="IPR011990">
    <property type="entry name" value="TPR-like_helical_dom_sf"/>
</dbReference>
<feature type="compositionally biased region" description="Basic and acidic residues" evidence="2">
    <location>
        <begin position="558"/>
        <end position="572"/>
    </location>
</feature>
<protein>
    <submittedName>
        <fullName evidence="3">Uncharacterized protein</fullName>
    </submittedName>
</protein>
<feature type="compositionally biased region" description="Polar residues" evidence="2">
    <location>
        <begin position="501"/>
        <end position="515"/>
    </location>
</feature>
<feature type="region of interest" description="Disordered" evidence="2">
    <location>
        <begin position="1005"/>
        <end position="1026"/>
    </location>
</feature>
<dbReference type="Pfam" id="PF08238">
    <property type="entry name" value="Sel1"/>
    <property type="match status" value="1"/>
</dbReference>
<evidence type="ECO:0000256" key="2">
    <source>
        <dbReference type="SAM" id="MobiDB-lite"/>
    </source>
</evidence>
<accession>A0A7S3P4V1</accession>
<gene>
    <name evidence="3" type="ORF">ACOF00016_LOCUS3063</name>
</gene>